<evidence type="ECO:0000313" key="2">
    <source>
        <dbReference type="Proteomes" id="UP000241764"/>
    </source>
</evidence>
<dbReference type="RefSeq" id="WP_106666798.1">
    <property type="nucleotide sequence ID" value="NZ_PGGM01000015.1"/>
</dbReference>
<dbReference type="Proteomes" id="UP000241764">
    <property type="component" value="Unassembled WGS sequence"/>
</dbReference>
<protein>
    <recommendedName>
        <fullName evidence="3">DUF1173 domain-containing protein</fullName>
    </recommendedName>
</protein>
<accession>A0A2P7B377</accession>
<reference evidence="2" key="1">
    <citation type="submission" date="2017-11" db="EMBL/GenBank/DDBJ databases">
        <authorList>
            <person name="Kuznetsova I."/>
            <person name="Sazanova A."/>
            <person name="Chirak E."/>
            <person name="Safronova V."/>
            <person name="Willems A."/>
        </authorList>
    </citation>
    <scope>NUCLEOTIDE SEQUENCE [LARGE SCALE GENOMIC DNA]</scope>
    <source>
        <strain evidence="2">CCBAU 03422</strain>
    </source>
</reference>
<name>A0A2P7B377_9HYPH</name>
<proteinExistence type="predicted"/>
<dbReference type="OrthoDB" id="7285254at2"/>
<dbReference type="EMBL" id="PGGM01000015">
    <property type="protein sequence ID" value="PSH60889.1"/>
    <property type="molecule type" value="Genomic_DNA"/>
</dbReference>
<keyword evidence="2" id="KW-1185">Reference proteome</keyword>
<dbReference type="AlphaFoldDB" id="A0A2P7B377"/>
<gene>
    <name evidence="1" type="ORF">CU103_25335</name>
</gene>
<sequence>MKVVLRQHPTYTIADIDDFDALSLRRWYDNSSSDKDDEAALGVIKSAHSNDGWIACDCLQGDHRPLLAPVRQSHTYTLKRLSRAVGDPLARSDRPNHAEGCPFRFDREYGATKADIRFFLRPVIPKNTSYFDGLPAVADKIADRDASIAPVAPTRSDRPSALGIQLWRLLDGAGLNRIPPIQDQEQIPKLTDQAKRIKAHAKSLKALRTWRLSSLLSTWATDYFDETSFWQRNFKKSKPDWPSTQRPTAFMTVSATGITESKIYPASLAGHIDVATRVRRPLRGDPKNRGPFLTIINFDDGDDNEGPMRAVQAYAQPVYSGDTLYPVESGFERSVLDFLIWAQAALAKAAPFMKIAIHKPLFAVSTEDGPCRPDFILDISIRDRPAPRLIIEAMGFDTDDYEAAKAATVPRMRRIGPVFEIRPPQISEKNAAATSKLLLDWILANTSLA</sequence>
<organism evidence="1 2">
    <name type="scientific">Phyllobacterium sophorae</name>
    <dbReference type="NCBI Taxonomy" id="1520277"/>
    <lineage>
        <taxon>Bacteria</taxon>
        <taxon>Pseudomonadati</taxon>
        <taxon>Pseudomonadota</taxon>
        <taxon>Alphaproteobacteria</taxon>
        <taxon>Hyphomicrobiales</taxon>
        <taxon>Phyllobacteriaceae</taxon>
        <taxon>Phyllobacterium</taxon>
    </lineage>
</organism>
<comment type="caution">
    <text evidence="1">The sequence shown here is derived from an EMBL/GenBank/DDBJ whole genome shotgun (WGS) entry which is preliminary data.</text>
</comment>
<evidence type="ECO:0000313" key="1">
    <source>
        <dbReference type="EMBL" id="PSH60889.1"/>
    </source>
</evidence>
<evidence type="ECO:0008006" key="3">
    <source>
        <dbReference type="Google" id="ProtNLM"/>
    </source>
</evidence>